<sequence>MTDDKLTEAIRKALLELEGQGEIVIVAPNVSLLSEFVAQSVLEVIPSPELSRDDLSKIKGLLVHLTCGPAFYAEDLPAATGATMEEFRAIAERLPLPE</sequence>
<comment type="caution">
    <text evidence="1">The sequence shown here is derived from an EMBL/GenBank/DDBJ whole genome shotgun (WGS) entry which is preliminary data.</text>
</comment>
<dbReference type="EMBL" id="WTYA01000017">
    <property type="protein sequence ID" value="MXP30125.1"/>
    <property type="molecule type" value="Genomic_DNA"/>
</dbReference>
<dbReference type="AlphaFoldDB" id="A0A845AML5"/>
<dbReference type="OrthoDB" id="7864140at2"/>
<evidence type="ECO:0000313" key="2">
    <source>
        <dbReference type="Proteomes" id="UP000439780"/>
    </source>
</evidence>
<organism evidence="1 2">
    <name type="scientific">Qipengyuania algicida</name>
    <dbReference type="NCBI Taxonomy" id="1836209"/>
    <lineage>
        <taxon>Bacteria</taxon>
        <taxon>Pseudomonadati</taxon>
        <taxon>Pseudomonadota</taxon>
        <taxon>Alphaproteobacteria</taxon>
        <taxon>Sphingomonadales</taxon>
        <taxon>Erythrobacteraceae</taxon>
        <taxon>Qipengyuania</taxon>
    </lineage>
</organism>
<protein>
    <submittedName>
        <fullName evidence="1">Uncharacterized protein</fullName>
    </submittedName>
</protein>
<keyword evidence="2" id="KW-1185">Reference proteome</keyword>
<reference evidence="1 2" key="1">
    <citation type="submission" date="2019-12" db="EMBL/GenBank/DDBJ databases">
        <title>Genomic-based taxomic classification of the family Erythrobacteraceae.</title>
        <authorList>
            <person name="Xu L."/>
        </authorList>
    </citation>
    <scope>NUCLEOTIDE SEQUENCE [LARGE SCALE GENOMIC DNA]</scope>
    <source>
        <strain evidence="1 2">KEMB 9005-328</strain>
    </source>
</reference>
<evidence type="ECO:0000313" key="1">
    <source>
        <dbReference type="EMBL" id="MXP30125.1"/>
    </source>
</evidence>
<name>A0A845AML5_9SPHN</name>
<proteinExistence type="predicted"/>
<dbReference type="RefSeq" id="WP_160754428.1">
    <property type="nucleotide sequence ID" value="NZ_WTYA01000017.1"/>
</dbReference>
<gene>
    <name evidence="1" type="ORF">GRI58_15050</name>
</gene>
<accession>A0A845AML5</accession>
<dbReference type="Proteomes" id="UP000439780">
    <property type="component" value="Unassembled WGS sequence"/>
</dbReference>